<proteinExistence type="predicted"/>
<name>A0A6C0E6S5_9ZZZZ</name>
<dbReference type="AlphaFoldDB" id="A0A6C0E6S5"/>
<feature type="region of interest" description="Disordered" evidence="1">
    <location>
        <begin position="185"/>
        <end position="205"/>
    </location>
</feature>
<dbReference type="EMBL" id="MN739745">
    <property type="protein sequence ID" value="QHT24422.1"/>
    <property type="molecule type" value="Genomic_DNA"/>
</dbReference>
<accession>A0A6C0E6S5</accession>
<organism evidence="2">
    <name type="scientific">viral metagenome</name>
    <dbReference type="NCBI Taxonomy" id="1070528"/>
    <lineage>
        <taxon>unclassified sequences</taxon>
        <taxon>metagenomes</taxon>
        <taxon>organismal metagenomes</taxon>
    </lineage>
</organism>
<sequence>MATTTLNTTPTTNGDISTTLVEPSGVQQNFESATNLSFKEQFVSLKEQFVNLKNEITALCEDFAKKKARYYHLMNEEIPRLKNYINGCREMVKEQEALKVRDEIKIKEQEMALEKKTPNLECNHRLIRDFTVVIQNCTLEVQKYEEELEFFRTHICLTYLRNFEALLDRYNSLASQSNFVNESIQEERESIQEERESIQEERESIQEELNQIRNQRVQNVQQSPST</sequence>
<evidence type="ECO:0000313" key="2">
    <source>
        <dbReference type="EMBL" id="QHT24422.1"/>
    </source>
</evidence>
<protein>
    <submittedName>
        <fullName evidence="2">Uncharacterized protein</fullName>
    </submittedName>
</protein>
<evidence type="ECO:0000256" key="1">
    <source>
        <dbReference type="SAM" id="MobiDB-lite"/>
    </source>
</evidence>
<reference evidence="2" key="1">
    <citation type="journal article" date="2020" name="Nature">
        <title>Giant virus diversity and host interactions through global metagenomics.</title>
        <authorList>
            <person name="Schulz F."/>
            <person name="Roux S."/>
            <person name="Paez-Espino D."/>
            <person name="Jungbluth S."/>
            <person name="Walsh D.A."/>
            <person name="Denef V.J."/>
            <person name="McMahon K.D."/>
            <person name="Konstantinidis K.T."/>
            <person name="Eloe-Fadrosh E.A."/>
            <person name="Kyrpides N.C."/>
            <person name="Woyke T."/>
        </authorList>
    </citation>
    <scope>NUCLEOTIDE SEQUENCE</scope>
    <source>
        <strain evidence="2">GVMAG-M-3300023179-150</strain>
    </source>
</reference>